<accession>A0A3Q7GT57</accession>
<reference evidence="1" key="1">
    <citation type="journal article" date="2012" name="Nature">
        <title>The tomato genome sequence provides insights into fleshy fruit evolution.</title>
        <authorList>
            <consortium name="Tomato Genome Consortium"/>
        </authorList>
    </citation>
    <scope>NUCLEOTIDE SEQUENCE [LARGE SCALE GENOMIC DNA]</scope>
    <source>
        <strain evidence="1">cv. Heinz 1706</strain>
    </source>
</reference>
<dbReference type="STRING" id="4081.A0A3Q7GT57"/>
<evidence type="ECO:0000313" key="1">
    <source>
        <dbReference type="EnsemblPlants" id="Solyc04g018065.1.1"/>
    </source>
</evidence>
<dbReference type="InterPro" id="IPR043502">
    <property type="entry name" value="DNA/RNA_pol_sf"/>
</dbReference>
<evidence type="ECO:0008006" key="3">
    <source>
        <dbReference type="Google" id="ProtNLM"/>
    </source>
</evidence>
<dbReference type="SUPFAM" id="SSF56672">
    <property type="entry name" value="DNA/RNA polymerases"/>
    <property type="match status" value="1"/>
</dbReference>
<dbReference type="Gene3D" id="3.30.70.270">
    <property type="match status" value="1"/>
</dbReference>
<evidence type="ECO:0000313" key="2">
    <source>
        <dbReference type="Proteomes" id="UP000004994"/>
    </source>
</evidence>
<dbReference type="Gramene" id="Solyc04g018065.1.1">
    <property type="protein sequence ID" value="Solyc04g018065.1.1"/>
    <property type="gene ID" value="Solyc04g018065.1"/>
</dbReference>
<dbReference type="Proteomes" id="UP000004994">
    <property type="component" value="Chromosome 4"/>
</dbReference>
<dbReference type="InParanoid" id="A0A3Q7GT57"/>
<dbReference type="EnsemblPlants" id="Solyc04g018065.1.1">
    <property type="protein sequence ID" value="Solyc04g018065.1.1"/>
    <property type="gene ID" value="Solyc04g018065.1"/>
</dbReference>
<sequence>MPSNSGLRGREMKATMTSWLHHLACEMLNLLFNAHFPTHLGHLQEVLQVLKFHDLIKVSFWTAITRVFRHIISARASGVLVDPAKITSMVNCLSPKDVKGLGFLLGLASYYRKFVRNYEKGAHPFTQSLEKEAFEVMVTLPVLALPNLTKYTWLKKMLFQDSELELF</sequence>
<dbReference type="InterPro" id="IPR043128">
    <property type="entry name" value="Rev_trsase/Diguanyl_cyclase"/>
</dbReference>
<keyword evidence="2" id="KW-1185">Reference proteome</keyword>
<reference evidence="1" key="2">
    <citation type="submission" date="2019-01" db="UniProtKB">
        <authorList>
            <consortium name="EnsemblPlants"/>
        </authorList>
    </citation>
    <scope>IDENTIFICATION</scope>
    <source>
        <strain evidence="1">cv. Heinz 1706</strain>
    </source>
</reference>
<protein>
    <recommendedName>
        <fullName evidence="3">Reverse transcriptase/retrotransposon-derived protein RNase H-like domain-containing protein</fullName>
    </recommendedName>
</protein>
<name>A0A3Q7GT57_SOLLC</name>
<proteinExistence type="predicted"/>
<organism evidence="1">
    <name type="scientific">Solanum lycopersicum</name>
    <name type="common">Tomato</name>
    <name type="synonym">Lycopersicon esculentum</name>
    <dbReference type="NCBI Taxonomy" id="4081"/>
    <lineage>
        <taxon>Eukaryota</taxon>
        <taxon>Viridiplantae</taxon>
        <taxon>Streptophyta</taxon>
        <taxon>Embryophyta</taxon>
        <taxon>Tracheophyta</taxon>
        <taxon>Spermatophyta</taxon>
        <taxon>Magnoliopsida</taxon>
        <taxon>eudicotyledons</taxon>
        <taxon>Gunneridae</taxon>
        <taxon>Pentapetalae</taxon>
        <taxon>asterids</taxon>
        <taxon>lamiids</taxon>
        <taxon>Solanales</taxon>
        <taxon>Solanaceae</taxon>
        <taxon>Solanoideae</taxon>
        <taxon>Solaneae</taxon>
        <taxon>Solanum</taxon>
        <taxon>Solanum subgen. Lycopersicon</taxon>
    </lineage>
</organism>
<dbReference type="AlphaFoldDB" id="A0A3Q7GT57"/>